<evidence type="ECO:0000256" key="8">
    <source>
        <dbReference type="RuleBase" id="RU000480"/>
    </source>
</evidence>
<evidence type="ECO:0000313" key="11">
    <source>
        <dbReference type="Proteomes" id="UP001055219"/>
    </source>
</evidence>
<evidence type="ECO:0000313" key="10">
    <source>
        <dbReference type="EMBL" id="KAI6780333.1"/>
    </source>
</evidence>
<evidence type="ECO:0000256" key="3">
    <source>
        <dbReference type="ARBA" id="ARBA00011738"/>
    </source>
</evidence>
<comment type="subunit">
    <text evidence="3 8">Homodimer.</text>
</comment>
<accession>A0A9P9XZE7</accession>
<evidence type="ECO:0000259" key="9">
    <source>
        <dbReference type="Pfam" id="PF00155"/>
    </source>
</evidence>
<dbReference type="NCBIfam" id="NF006719">
    <property type="entry name" value="PRK09257.1"/>
    <property type="match status" value="1"/>
</dbReference>
<dbReference type="OrthoDB" id="6752799at2759"/>
<feature type="domain" description="Aminotransferase class I/classII large" evidence="9">
    <location>
        <begin position="70"/>
        <end position="435"/>
    </location>
</feature>
<gene>
    <name evidence="10" type="ORF">J7T54_005435</name>
</gene>
<dbReference type="PANTHER" id="PTHR11879:SF22">
    <property type="entry name" value="ASPARTATE AMINOTRANSFERASE, MITOCHONDRIAL"/>
    <property type="match status" value="1"/>
</dbReference>
<comment type="caution">
    <text evidence="10">The sequence shown here is derived from an EMBL/GenBank/DDBJ whole genome shotgun (WGS) entry which is preliminary data.</text>
</comment>
<dbReference type="RefSeq" id="XP_051361189.1">
    <property type="nucleotide sequence ID" value="XM_051507655.1"/>
</dbReference>
<dbReference type="Pfam" id="PF00155">
    <property type="entry name" value="Aminotran_1_2"/>
    <property type="match status" value="1"/>
</dbReference>
<dbReference type="PANTHER" id="PTHR11879">
    <property type="entry name" value="ASPARTATE AMINOTRANSFERASE"/>
    <property type="match status" value="1"/>
</dbReference>
<dbReference type="InterPro" id="IPR015422">
    <property type="entry name" value="PyrdxlP-dep_Trfase_small"/>
</dbReference>
<keyword evidence="4 8" id="KW-0032">Aminotransferase</keyword>
<dbReference type="GeneID" id="75831919"/>
<comment type="cofactor">
    <cofactor evidence="1">
        <name>pyridoxal 5'-phosphate</name>
        <dbReference type="ChEBI" id="CHEBI:597326"/>
    </cofactor>
</comment>
<protein>
    <recommendedName>
        <fullName evidence="8">Aspartate aminotransferase</fullName>
        <ecNumber evidence="8">2.6.1.1</ecNumber>
    </recommendedName>
</protein>
<keyword evidence="5 8" id="KW-0808">Transferase</keyword>
<dbReference type="GO" id="GO:0030170">
    <property type="term" value="F:pyridoxal phosphate binding"/>
    <property type="evidence" value="ECO:0007669"/>
    <property type="project" value="InterPro"/>
</dbReference>
<dbReference type="InterPro" id="IPR000796">
    <property type="entry name" value="Asp_trans"/>
</dbReference>
<keyword evidence="11" id="KW-1185">Reference proteome</keyword>
<dbReference type="FunFam" id="3.40.640.10:FF:000015">
    <property type="entry name" value="Aspartate aminotransferase"/>
    <property type="match status" value="1"/>
</dbReference>
<comment type="miscellaneous">
    <text evidence="8">In eukaryotes there are cytoplasmic, mitochondrial and chloroplastic isozymes.</text>
</comment>
<dbReference type="InterPro" id="IPR015421">
    <property type="entry name" value="PyrdxlP-dep_Trfase_major"/>
</dbReference>
<dbReference type="InterPro" id="IPR015424">
    <property type="entry name" value="PyrdxlP-dep_Trfase"/>
</dbReference>
<organism evidence="10 11">
    <name type="scientific">Emericellopsis cladophorae</name>
    <dbReference type="NCBI Taxonomy" id="2686198"/>
    <lineage>
        <taxon>Eukaryota</taxon>
        <taxon>Fungi</taxon>
        <taxon>Dikarya</taxon>
        <taxon>Ascomycota</taxon>
        <taxon>Pezizomycotina</taxon>
        <taxon>Sordariomycetes</taxon>
        <taxon>Hypocreomycetidae</taxon>
        <taxon>Hypocreales</taxon>
        <taxon>Bionectriaceae</taxon>
        <taxon>Emericellopsis</taxon>
    </lineage>
</organism>
<evidence type="ECO:0000256" key="7">
    <source>
        <dbReference type="ARBA" id="ARBA00049185"/>
    </source>
</evidence>
<dbReference type="CDD" id="cd00609">
    <property type="entry name" value="AAT_like"/>
    <property type="match status" value="1"/>
</dbReference>
<evidence type="ECO:0000256" key="2">
    <source>
        <dbReference type="ARBA" id="ARBA00007441"/>
    </source>
</evidence>
<dbReference type="InterPro" id="IPR004839">
    <property type="entry name" value="Aminotransferase_I/II_large"/>
</dbReference>
<dbReference type="SUPFAM" id="SSF53383">
    <property type="entry name" value="PLP-dependent transferases"/>
    <property type="match status" value="1"/>
</dbReference>
<dbReference type="Gene3D" id="3.90.1150.10">
    <property type="entry name" value="Aspartate Aminotransferase, domain 1"/>
    <property type="match status" value="1"/>
</dbReference>
<proteinExistence type="inferred from homology"/>
<dbReference type="Gene3D" id="3.40.640.10">
    <property type="entry name" value="Type I PLP-dependent aspartate aminotransferase-like (Major domain)"/>
    <property type="match status" value="1"/>
</dbReference>
<keyword evidence="6" id="KW-0663">Pyridoxal phosphate</keyword>
<evidence type="ECO:0000256" key="1">
    <source>
        <dbReference type="ARBA" id="ARBA00001933"/>
    </source>
</evidence>
<name>A0A9P9XZE7_9HYPO</name>
<dbReference type="FunFam" id="3.90.1150.10:FF:000001">
    <property type="entry name" value="Aspartate aminotransferase"/>
    <property type="match status" value="1"/>
</dbReference>
<comment type="catalytic activity">
    <reaction evidence="7 8">
        <text>L-aspartate + 2-oxoglutarate = oxaloacetate + L-glutamate</text>
        <dbReference type="Rhea" id="RHEA:21824"/>
        <dbReference type="ChEBI" id="CHEBI:16452"/>
        <dbReference type="ChEBI" id="CHEBI:16810"/>
        <dbReference type="ChEBI" id="CHEBI:29985"/>
        <dbReference type="ChEBI" id="CHEBI:29991"/>
        <dbReference type="EC" id="2.6.1.1"/>
    </reaction>
</comment>
<evidence type="ECO:0000256" key="6">
    <source>
        <dbReference type="ARBA" id="ARBA00022898"/>
    </source>
</evidence>
<dbReference type="PROSITE" id="PS00105">
    <property type="entry name" value="AA_TRANSFER_CLASS_1"/>
    <property type="match status" value="1"/>
</dbReference>
<dbReference type="Proteomes" id="UP001055219">
    <property type="component" value="Unassembled WGS sequence"/>
</dbReference>
<sequence length="440" mass="48031">MLSTTIKTGARHSALRTAAVPAAAASARAFSIWGNVPKGPPVGDSNGERASTSPAILGITEAFKADSNEKKINLGVGAYRDDAGKPYVLPSVREAEKRVIENKMNKEYAGITGVPEFPSAAAKLAYGNDSPVLDKIAVTQTISGTGALRIGGEYLKRWYSGDKVIRIPTPSWANHKAIFQDAGLTVEPYRYYNKDTIGLDFDGMVADLKAAPPGSVFLFHACAHNPTGVDPSPAQWKELSRVCLEMNHLPFFDMAYQGFASGDSDADAFAVRQFIRDGHKILLSQSFAKNMGLYGERAGVFSVVGEDAEEAKRIDSQLKIIIRPMYSNPPIHGARIASQILNDPKLYTQWQAEVKGMADRIITMRKLLREKLEALGSKHDWSHITSQIGMFAYTGLKPEEVDKITKNYSVYFTKDGRISVSGITSKNVDHLAEAIFQVKG</sequence>
<dbReference type="EMBL" id="JAGIXG020000034">
    <property type="protein sequence ID" value="KAI6780333.1"/>
    <property type="molecule type" value="Genomic_DNA"/>
</dbReference>
<comment type="similarity">
    <text evidence="2">Belongs to the class-I pyridoxal-phosphate-dependent aminotransferase family.</text>
</comment>
<dbReference type="InterPro" id="IPR004838">
    <property type="entry name" value="NHTrfase_class1_PyrdxlP-BS"/>
</dbReference>
<dbReference type="GO" id="GO:0004069">
    <property type="term" value="F:L-aspartate:2-oxoglutarate aminotransferase activity"/>
    <property type="evidence" value="ECO:0007669"/>
    <property type="project" value="UniProtKB-EC"/>
</dbReference>
<reference evidence="10" key="2">
    <citation type="submission" date="2022-07" db="EMBL/GenBank/DDBJ databases">
        <authorList>
            <person name="Goncalves M.F.M."/>
            <person name="Hilario S."/>
            <person name="Van De Peer Y."/>
            <person name="Esteves A.C."/>
            <person name="Alves A."/>
        </authorList>
    </citation>
    <scope>NUCLEOTIDE SEQUENCE</scope>
    <source>
        <strain evidence="10">MUM 19.33</strain>
    </source>
</reference>
<dbReference type="AlphaFoldDB" id="A0A9P9XZE7"/>
<dbReference type="EC" id="2.6.1.1" evidence="8"/>
<evidence type="ECO:0000256" key="5">
    <source>
        <dbReference type="ARBA" id="ARBA00022679"/>
    </source>
</evidence>
<dbReference type="GO" id="GO:0005739">
    <property type="term" value="C:mitochondrion"/>
    <property type="evidence" value="ECO:0007669"/>
    <property type="project" value="TreeGrafter"/>
</dbReference>
<dbReference type="GO" id="GO:0006533">
    <property type="term" value="P:L-aspartate catabolic process"/>
    <property type="evidence" value="ECO:0007669"/>
    <property type="project" value="TreeGrafter"/>
</dbReference>
<dbReference type="PRINTS" id="PR00799">
    <property type="entry name" value="TRANSAMINASE"/>
</dbReference>
<evidence type="ECO:0000256" key="4">
    <source>
        <dbReference type="ARBA" id="ARBA00022576"/>
    </source>
</evidence>
<reference evidence="10" key="1">
    <citation type="journal article" date="2021" name="J Fungi (Basel)">
        <title>Genomic and Metabolomic Analyses of the Marine Fungus Emericellopsis cladophorae: Insights into Saltwater Adaptability Mechanisms and Its Biosynthetic Potential.</title>
        <authorList>
            <person name="Goncalves M.F.M."/>
            <person name="Hilario S."/>
            <person name="Van de Peer Y."/>
            <person name="Esteves A.C."/>
            <person name="Alves A."/>
        </authorList>
    </citation>
    <scope>NUCLEOTIDE SEQUENCE</scope>
    <source>
        <strain evidence="10">MUM 19.33</strain>
    </source>
</reference>